<feature type="transmembrane region" description="Helical" evidence="2">
    <location>
        <begin position="304"/>
        <end position="324"/>
    </location>
</feature>
<reference evidence="3" key="1">
    <citation type="submission" date="2020-02" db="EMBL/GenBank/DDBJ databases">
        <authorList>
            <person name="Meier V. D."/>
        </authorList>
    </citation>
    <scope>NUCLEOTIDE SEQUENCE</scope>
    <source>
        <strain evidence="3">AVDCRST_MAG10</strain>
    </source>
</reference>
<protein>
    <recommendedName>
        <fullName evidence="4">Glycosyltransferase RgtA/B/C/D-like domain-containing protein</fullName>
    </recommendedName>
</protein>
<name>A0A6J4HDZ1_9ACTN</name>
<feature type="region of interest" description="Disordered" evidence="1">
    <location>
        <begin position="37"/>
        <end position="66"/>
    </location>
</feature>
<feature type="transmembrane region" description="Helical" evidence="2">
    <location>
        <begin position="330"/>
        <end position="350"/>
    </location>
</feature>
<feature type="transmembrane region" description="Helical" evidence="2">
    <location>
        <begin position="362"/>
        <end position="380"/>
    </location>
</feature>
<organism evidence="3">
    <name type="scientific">uncultured Acidimicrobiales bacterium</name>
    <dbReference type="NCBI Taxonomy" id="310071"/>
    <lineage>
        <taxon>Bacteria</taxon>
        <taxon>Bacillati</taxon>
        <taxon>Actinomycetota</taxon>
        <taxon>Acidimicrobiia</taxon>
        <taxon>Acidimicrobiales</taxon>
        <taxon>environmental samples</taxon>
    </lineage>
</organism>
<sequence length="407" mass="43112">MPSRPGRRPRRKIALPLLLLLAAVLFLGFGSRTTSAPFGDSHDGKNGRVWSAGSRSLREEGPVASRLGTRNPVTGVYANHPPLIYLETAVTELVGFGTMAATRAPAWLGTLALIGLLGALLRDSGLRPNAVGMAVLLVTTTPMLLVYGTMLDTPVTSLPIAVGLLLMWERARRGKVVRPVYAGGLTALAVLAGWQALLLAGLVGSWALVRVVRRTGRRKVDRAFVIGACLGGALLLAWMLWAFGGTLRPLQDQFSFRSGQSAQKVGLGELLASQRHYGVGMFGAVGVLGVVGLVLALRDARTRGLAAAAIAVTVPYTFVLRTGAVNHSYWGYWFLLPIAIGLAVGSDRLLATWRSRGRWQPVLPCVVALLATVLVVGAWVRPPAAESNKIAGYKVAQGEEGAAPGPR</sequence>
<evidence type="ECO:0000313" key="3">
    <source>
        <dbReference type="EMBL" id="CAA9222108.1"/>
    </source>
</evidence>
<feature type="transmembrane region" description="Helical" evidence="2">
    <location>
        <begin position="223"/>
        <end position="243"/>
    </location>
</feature>
<keyword evidence="2" id="KW-1133">Transmembrane helix</keyword>
<feature type="transmembrane region" description="Helical" evidence="2">
    <location>
        <begin position="104"/>
        <end position="121"/>
    </location>
</feature>
<evidence type="ECO:0000256" key="1">
    <source>
        <dbReference type="SAM" id="MobiDB-lite"/>
    </source>
</evidence>
<evidence type="ECO:0000256" key="2">
    <source>
        <dbReference type="SAM" id="Phobius"/>
    </source>
</evidence>
<proteinExistence type="predicted"/>
<keyword evidence="2" id="KW-0472">Membrane</keyword>
<dbReference type="AlphaFoldDB" id="A0A6J4HDZ1"/>
<gene>
    <name evidence="3" type="ORF">AVDCRST_MAG10-731</name>
</gene>
<feature type="transmembrane region" description="Helical" evidence="2">
    <location>
        <begin position="130"/>
        <end position="150"/>
    </location>
</feature>
<feature type="transmembrane region" description="Helical" evidence="2">
    <location>
        <begin position="277"/>
        <end position="297"/>
    </location>
</feature>
<evidence type="ECO:0008006" key="4">
    <source>
        <dbReference type="Google" id="ProtNLM"/>
    </source>
</evidence>
<dbReference type="EMBL" id="CADCTB010000047">
    <property type="protein sequence ID" value="CAA9222108.1"/>
    <property type="molecule type" value="Genomic_DNA"/>
</dbReference>
<feature type="transmembrane region" description="Helical" evidence="2">
    <location>
        <begin position="185"/>
        <end position="211"/>
    </location>
</feature>
<accession>A0A6J4HDZ1</accession>
<keyword evidence="2" id="KW-0812">Transmembrane</keyword>